<protein>
    <submittedName>
        <fullName evidence="1">Uncharacterized protein</fullName>
    </submittedName>
</protein>
<name>A0A0L8HKV3_OCTBM</name>
<dbReference type="AlphaFoldDB" id="A0A0L8HKV3"/>
<sequence>MHTYMHAYIHACIHTYAHKITTIDERTALDFFFAFSNSFDAIIFDTTKNIKILQILLHSYFLLYVQRFNFAKYISHFYFVSIIKFLKFDA</sequence>
<proteinExistence type="predicted"/>
<reference evidence="1" key="1">
    <citation type="submission" date="2015-07" db="EMBL/GenBank/DDBJ databases">
        <title>MeaNS - Measles Nucleotide Surveillance Program.</title>
        <authorList>
            <person name="Tran T."/>
            <person name="Druce J."/>
        </authorList>
    </citation>
    <scope>NUCLEOTIDE SEQUENCE</scope>
    <source>
        <strain evidence="1">UCB-OBI-ISO-001</strain>
        <tissue evidence="1">Gonad</tissue>
    </source>
</reference>
<accession>A0A0L8HKV3</accession>
<gene>
    <name evidence="1" type="ORF">OCBIM_22012433mg</name>
</gene>
<evidence type="ECO:0000313" key="1">
    <source>
        <dbReference type="EMBL" id="KOF89878.1"/>
    </source>
</evidence>
<dbReference type="EMBL" id="KQ417911">
    <property type="protein sequence ID" value="KOF89878.1"/>
    <property type="molecule type" value="Genomic_DNA"/>
</dbReference>
<organism evidence="1">
    <name type="scientific">Octopus bimaculoides</name>
    <name type="common">California two-spotted octopus</name>
    <dbReference type="NCBI Taxonomy" id="37653"/>
    <lineage>
        <taxon>Eukaryota</taxon>
        <taxon>Metazoa</taxon>
        <taxon>Spiralia</taxon>
        <taxon>Lophotrochozoa</taxon>
        <taxon>Mollusca</taxon>
        <taxon>Cephalopoda</taxon>
        <taxon>Coleoidea</taxon>
        <taxon>Octopodiformes</taxon>
        <taxon>Octopoda</taxon>
        <taxon>Incirrata</taxon>
        <taxon>Octopodidae</taxon>
        <taxon>Octopus</taxon>
    </lineage>
</organism>